<evidence type="ECO:0000259" key="3">
    <source>
        <dbReference type="Pfam" id="PF07825"/>
    </source>
</evidence>
<dbReference type="Gene3D" id="1.10.1660.20">
    <property type="match status" value="1"/>
</dbReference>
<proteinExistence type="predicted"/>
<protein>
    <submittedName>
        <fullName evidence="4">Excisionase</fullName>
    </submittedName>
</protein>
<reference evidence="4 5" key="1">
    <citation type="submission" date="2022-02" db="EMBL/GenBank/DDBJ databases">
        <title>Phenotypic, genotypic and serological characterization of Edwardsiella ictaluri from catfish and ornamental fish species.</title>
        <authorList>
            <person name="Rose D."/>
            <person name="Tekedar H.C."/>
            <person name="Waldbieser G.C."/>
            <person name="Aarattuthodi S."/>
            <person name="Griffin M.J."/>
        </authorList>
    </citation>
    <scope>NUCLEOTIDE SEQUENCE [LARGE SCALE GENOMIC DNA]</scope>
    <source>
        <strain evidence="4 5">13 TAL-140 K3</strain>
    </source>
</reference>
<feature type="domain" description="Excisionase-like" evidence="3">
    <location>
        <begin position="5"/>
        <end position="74"/>
    </location>
</feature>
<dbReference type="Proteomes" id="UP001222680">
    <property type="component" value="Chromosome"/>
</dbReference>
<evidence type="ECO:0000256" key="1">
    <source>
        <dbReference type="ARBA" id="ARBA00023125"/>
    </source>
</evidence>
<dbReference type="SUPFAM" id="SSF46955">
    <property type="entry name" value="Putative DNA-binding domain"/>
    <property type="match status" value="1"/>
</dbReference>
<keyword evidence="2" id="KW-0233">DNA recombination</keyword>
<accession>A0ABY8GG38</accession>
<keyword evidence="1" id="KW-0238">DNA-binding</keyword>
<evidence type="ECO:0000256" key="2">
    <source>
        <dbReference type="ARBA" id="ARBA00023172"/>
    </source>
</evidence>
<dbReference type="InterPro" id="IPR038137">
    <property type="entry name" value="Excisionase-like_sf"/>
</dbReference>
<organism evidence="4 5">
    <name type="scientific">Edwardsiella ictaluri</name>
    <dbReference type="NCBI Taxonomy" id="67780"/>
    <lineage>
        <taxon>Bacteria</taxon>
        <taxon>Pseudomonadati</taxon>
        <taxon>Pseudomonadota</taxon>
        <taxon>Gammaproteobacteria</taxon>
        <taxon>Enterobacterales</taxon>
        <taxon>Hafniaceae</taxon>
        <taxon>Edwardsiella</taxon>
    </lineage>
</organism>
<name>A0ABY8GG38_EDWIC</name>
<sequence length="95" mass="10591">MARMVSLKEWAEDEFGSLAPSLHTLTKYAKGHMMAPPARKVGRKWMIDRDARFIGILAEPKIAPTANPALKRIIADGCQTTNPQNNHPQSVLKVR</sequence>
<dbReference type="EMBL" id="CP092014">
    <property type="protein sequence ID" value="WFN96492.1"/>
    <property type="molecule type" value="Genomic_DNA"/>
</dbReference>
<dbReference type="Pfam" id="PF07825">
    <property type="entry name" value="Exc"/>
    <property type="match status" value="1"/>
</dbReference>
<gene>
    <name evidence="4" type="ORF">MAY91_17610</name>
</gene>
<keyword evidence="5" id="KW-1185">Reference proteome</keyword>
<evidence type="ECO:0000313" key="5">
    <source>
        <dbReference type="Proteomes" id="UP001222680"/>
    </source>
</evidence>
<dbReference type="InterPro" id="IPR009061">
    <property type="entry name" value="DNA-bd_dom_put_sf"/>
</dbReference>
<evidence type="ECO:0000313" key="4">
    <source>
        <dbReference type="EMBL" id="WFN96492.1"/>
    </source>
</evidence>
<dbReference type="InterPro" id="IPR012884">
    <property type="entry name" value="Excisionase-like"/>
</dbReference>
<dbReference type="GeneID" id="69539247"/>
<dbReference type="RefSeq" id="WP_071525755.1">
    <property type="nucleotide sequence ID" value="NZ_AP028097.1"/>
</dbReference>